<evidence type="ECO:0000313" key="7">
    <source>
        <dbReference type="Proteomes" id="UP000515129"/>
    </source>
</evidence>
<feature type="domain" description="Immunoglobulin V-set" evidence="6">
    <location>
        <begin position="29"/>
        <end position="122"/>
    </location>
</feature>
<keyword evidence="5" id="KW-0732">Signal</keyword>
<dbReference type="Proteomes" id="UP000515129">
    <property type="component" value="Chromosome 8"/>
</dbReference>
<evidence type="ECO:0000256" key="2">
    <source>
        <dbReference type="ARBA" id="ARBA00022692"/>
    </source>
</evidence>
<accession>A0A6P6PSV2</accession>
<name>A0A6P6PSV2_CARAU</name>
<dbReference type="InterPro" id="IPR013106">
    <property type="entry name" value="Ig_V-set"/>
</dbReference>
<dbReference type="GO" id="GO:0005886">
    <property type="term" value="C:plasma membrane"/>
    <property type="evidence" value="ECO:0007669"/>
    <property type="project" value="TreeGrafter"/>
</dbReference>
<dbReference type="InterPro" id="IPR013783">
    <property type="entry name" value="Ig-like_fold"/>
</dbReference>
<dbReference type="InterPro" id="IPR050671">
    <property type="entry name" value="CD300_family_receptors"/>
</dbReference>
<feature type="signal peptide" evidence="5">
    <location>
        <begin position="1"/>
        <end position="19"/>
    </location>
</feature>
<dbReference type="Gene3D" id="2.60.40.10">
    <property type="entry name" value="Immunoglobulins"/>
    <property type="match status" value="1"/>
</dbReference>
<dbReference type="Pfam" id="PF07686">
    <property type="entry name" value="V-set"/>
    <property type="match status" value="1"/>
</dbReference>
<organism evidence="7 8">
    <name type="scientific">Carassius auratus</name>
    <name type="common">Goldfish</name>
    <dbReference type="NCBI Taxonomy" id="7957"/>
    <lineage>
        <taxon>Eukaryota</taxon>
        <taxon>Metazoa</taxon>
        <taxon>Chordata</taxon>
        <taxon>Craniata</taxon>
        <taxon>Vertebrata</taxon>
        <taxon>Euteleostomi</taxon>
        <taxon>Actinopterygii</taxon>
        <taxon>Neopterygii</taxon>
        <taxon>Teleostei</taxon>
        <taxon>Ostariophysi</taxon>
        <taxon>Cypriniformes</taxon>
        <taxon>Cyprinidae</taxon>
        <taxon>Cyprininae</taxon>
        <taxon>Carassius</taxon>
    </lineage>
</organism>
<evidence type="ECO:0000256" key="5">
    <source>
        <dbReference type="SAM" id="SignalP"/>
    </source>
</evidence>
<dbReference type="AlphaFoldDB" id="A0A6P6PSV2"/>
<keyword evidence="3 4" id="KW-0472">Membrane</keyword>
<evidence type="ECO:0000256" key="3">
    <source>
        <dbReference type="ARBA" id="ARBA00023136"/>
    </source>
</evidence>
<dbReference type="GeneID" id="113106764"/>
<feature type="chain" id="PRO_5028454945" evidence="5">
    <location>
        <begin position="20"/>
        <end position="285"/>
    </location>
</feature>
<dbReference type="InterPro" id="IPR036179">
    <property type="entry name" value="Ig-like_dom_sf"/>
</dbReference>
<evidence type="ECO:0000256" key="1">
    <source>
        <dbReference type="ARBA" id="ARBA00004370"/>
    </source>
</evidence>
<protein>
    <submittedName>
        <fullName evidence="8">CMRF35-like molecule 1 isoform X1</fullName>
    </submittedName>
</protein>
<dbReference type="SUPFAM" id="SSF48726">
    <property type="entry name" value="Immunoglobulin"/>
    <property type="match status" value="1"/>
</dbReference>
<dbReference type="GO" id="GO:0004888">
    <property type="term" value="F:transmembrane signaling receptor activity"/>
    <property type="evidence" value="ECO:0007669"/>
    <property type="project" value="TreeGrafter"/>
</dbReference>
<evidence type="ECO:0000259" key="6">
    <source>
        <dbReference type="Pfam" id="PF07686"/>
    </source>
</evidence>
<sequence>MKVHLKILSVFIVLPSVLMTSGNVYVRTVGEGVDIRCTYPVDHKNTLKYLCRHPCKSSKHVLIKAAKPDLVVSDGRYSLFDNVGVQTFTVTIKNLSMTDSGVYYCGLDRWFTDTLNKVNLSVYQAVPVSRSTHTPENTHITSTWTTTLTSADNSSSYEQFSSASPVVQSKGSTLLGNSVSITVACAGLLVMLVFGVLVALVSLCRKRSDLKSRCLRPPVPENPVQNSPNLNLVSQTVDNGSHLYDEIVTEYSMVGLARYGDSTVEHCDPAPQNDEDTLYSFIMKY</sequence>
<comment type="subcellular location">
    <subcellularLocation>
        <location evidence="1">Membrane</location>
    </subcellularLocation>
</comment>
<gene>
    <name evidence="8" type="primary">LOC113106764</name>
</gene>
<dbReference type="PANTHER" id="PTHR11860">
    <property type="entry name" value="POLYMERIC-IMMUNOGLOBULIN RECEPTOR"/>
    <property type="match status" value="1"/>
</dbReference>
<dbReference type="PANTHER" id="PTHR11860:SF118">
    <property type="entry name" value="CMRF35-LIKE MOLECULE 3-RELATED"/>
    <property type="match status" value="1"/>
</dbReference>
<keyword evidence="4" id="KW-1133">Transmembrane helix</keyword>
<feature type="transmembrane region" description="Helical" evidence="4">
    <location>
        <begin position="179"/>
        <end position="203"/>
    </location>
</feature>
<keyword evidence="7" id="KW-1185">Reference proteome</keyword>
<dbReference type="RefSeq" id="XP_026124576.1">
    <property type="nucleotide sequence ID" value="XM_026268791.1"/>
</dbReference>
<reference evidence="8" key="1">
    <citation type="submission" date="2025-08" db="UniProtKB">
        <authorList>
            <consortium name="RefSeq"/>
        </authorList>
    </citation>
    <scope>IDENTIFICATION</scope>
    <source>
        <strain evidence="8">Wakin</strain>
        <tissue evidence="8">Muscle</tissue>
    </source>
</reference>
<proteinExistence type="predicted"/>
<dbReference type="OrthoDB" id="9805957at2759"/>
<evidence type="ECO:0000313" key="8">
    <source>
        <dbReference type="RefSeq" id="XP_026124576.1"/>
    </source>
</evidence>
<evidence type="ECO:0000256" key="4">
    <source>
        <dbReference type="SAM" id="Phobius"/>
    </source>
</evidence>
<dbReference type="KEGG" id="caua:113106764"/>
<keyword evidence="2 4" id="KW-0812">Transmembrane</keyword>